<organism evidence="3 4">
    <name type="scientific">Cajanus cajan</name>
    <name type="common">Pigeon pea</name>
    <name type="synonym">Cajanus indicus</name>
    <dbReference type="NCBI Taxonomy" id="3821"/>
    <lineage>
        <taxon>Eukaryota</taxon>
        <taxon>Viridiplantae</taxon>
        <taxon>Streptophyta</taxon>
        <taxon>Embryophyta</taxon>
        <taxon>Tracheophyta</taxon>
        <taxon>Spermatophyta</taxon>
        <taxon>Magnoliopsida</taxon>
        <taxon>eudicotyledons</taxon>
        <taxon>Gunneridae</taxon>
        <taxon>Pentapetalae</taxon>
        <taxon>rosids</taxon>
        <taxon>fabids</taxon>
        <taxon>Fabales</taxon>
        <taxon>Fabaceae</taxon>
        <taxon>Papilionoideae</taxon>
        <taxon>50 kb inversion clade</taxon>
        <taxon>NPAAA clade</taxon>
        <taxon>indigoferoid/millettioid clade</taxon>
        <taxon>Phaseoleae</taxon>
        <taxon>Cajanus</taxon>
    </lineage>
</organism>
<dbReference type="InterPro" id="IPR005162">
    <property type="entry name" value="Retrotrans_gag_dom"/>
</dbReference>
<feature type="domain" description="Retrotransposon gag" evidence="1">
    <location>
        <begin position="82"/>
        <end position="154"/>
    </location>
</feature>
<accession>A0A151RFB2</accession>
<feature type="domain" description="Retrotransposon Copia-like N-terminal" evidence="2">
    <location>
        <begin position="18"/>
        <end position="65"/>
    </location>
</feature>
<gene>
    <name evidence="3" type="ORF">KK1_037312</name>
</gene>
<dbReference type="PANTHER" id="PTHR37610">
    <property type="entry name" value="CCHC-TYPE DOMAIN-CONTAINING PROTEIN"/>
    <property type="match status" value="1"/>
</dbReference>
<evidence type="ECO:0008006" key="5">
    <source>
        <dbReference type="Google" id="ProtNLM"/>
    </source>
</evidence>
<name>A0A151RFB2_CAJCA</name>
<evidence type="ECO:0000313" key="4">
    <source>
        <dbReference type="Proteomes" id="UP000075243"/>
    </source>
</evidence>
<evidence type="ECO:0000259" key="2">
    <source>
        <dbReference type="Pfam" id="PF14244"/>
    </source>
</evidence>
<dbReference type="OMA" id="MIMVTHA"/>
<dbReference type="Gramene" id="C.cajan_39666.t">
    <property type="protein sequence ID" value="C.cajan_39666.t.cds1"/>
    <property type="gene ID" value="C.cajan_39666"/>
</dbReference>
<protein>
    <recommendedName>
        <fullName evidence="5">Retrotransposon Copia-like N-terminal domain-containing protein</fullName>
    </recommendedName>
</protein>
<dbReference type="PANTHER" id="PTHR37610:SF97">
    <property type="entry name" value="RETROTRANSPOSON GAG DOMAIN-CONTAINING PROTEIN"/>
    <property type="match status" value="1"/>
</dbReference>
<sequence>MVVAYTIQIDQHDPLLIHHFDHPSQSLVSTPLNGDNFGSWRRAIVIALESENKMGFVDGLIPKPTDSTKLSLWKRNDSIVRSWLLNSVNKDIVTSVIYSSTATILWEDLNSRYRQQNGPRVFQLKKEIFSCNQGLMSVSHYFAKIKSLWEELSDFQPPHSCTCAGVKPLLEYLHFECVMSFLMGLNENYSHISGQILLRDPIPSISRVFSLMVQE</sequence>
<dbReference type="InterPro" id="IPR029472">
    <property type="entry name" value="Copia-like_N"/>
</dbReference>
<evidence type="ECO:0000259" key="1">
    <source>
        <dbReference type="Pfam" id="PF03732"/>
    </source>
</evidence>
<keyword evidence="4" id="KW-1185">Reference proteome</keyword>
<proteinExistence type="predicted"/>
<evidence type="ECO:0000313" key="3">
    <source>
        <dbReference type="EMBL" id="KYP41320.1"/>
    </source>
</evidence>
<dbReference type="EMBL" id="KQ483781">
    <property type="protein sequence ID" value="KYP41320.1"/>
    <property type="molecule type" value="Genomic_DNA"/>
</dbReference>
<dbReference type="Pfam" id="PF03732">
    <property type="entry name" value="Retrotrans_gag"/>
    <property type="match status" value="1"/>
</dbReference>
<dbReference type="Proteomes" id="UP000075243">
    <property type="component" value="Unassembled WGS sequence"/>
</dbReference>
<dbReference type="Pfam" id="PF14244">
    <property type="entry name" value="Retrotran_gag_3"/>
    <property type="match status" value="1"/>
</dbReference>
<dbReference type="AlphaFoldDB" id="A0A151RFB2"/>
<reference evidence="3" key="1">
    <citation type="journal article" date="2012" name="Nat. Biotechnol.">
        <title>Draft genome sequence of pigeonpea (Cajanus cajan), an orphan legume crop of resource-poor farmers.</title>
        <authorList>
            <person name="Varshney R.K."/>
            <person name="Chen W."/>
            <person name="Li Y."/>
            <person name="Bharti A.K."/>
            <person name="Saxena R.K."/>
            <person name="Schlueter J.A."/>
            <person name="Donoghue M.T."/>
            <person name="Azam S."/>
            <person name="Fan G."/>
            <person name="Whaley A.M."/>
            <person name="Farmer A.D."/>
            <person name="Sheridan J."/>
            <person name="Iwata A."/>
            <person name="Tuteja R."/>
            <person name="Penmetsa R.V."/>
            <person name="Wu W."/>
            <person name="Upadhyaya H.D."/>
            <person name="Yang S.P."/>
            <person name="Shah T."/>
            <person name="Saxena K.B."/>
            <person name="Michael T."/>
            <person name="McCombie W.R."/>
            <person name="Yang B."/>
            <person name="Zhang G."/>
            <person name="Yang H."/>
            <person name="Wang J."/>
            <person name="Spillane C."/>
            <person name="Cook D.R."/>
            <person name="May G.D."/>
            <person name="Xu X."/>
            <person name="Jackson S.A."/>
        </authorList>
    </citation>
    <scope>NUCLEOTIDE SEQUENCE [LARGE SCALE GENOMIC DNA]</scope>
</reference>